<proteinExistence type="predicted"/>
<reference evidence="1 2" key="2">
    <citation type="journal article" date="2022" name="Mol. Ecol. Resour.">
        <title>The genomes of chicory, endive, great burdock and yacon provide insights into Asteraceae paleo-polyploidization history and plant inulin production.</title>
        <authorList>
            <person name="Fan W."/>
            <person name="Wang S."/>
            <person name="Wang H."/>
            <person name="Wang A."/>
            <person name="Jiang F."/>
            <person name="Liu H."/>
            <person name="Zhao H."/>
            <person name="Xu D."/>
            <person name="Zhang Y."/>
        </authorList>
    </citation>
    <scope>NUCLEOTIDE SEQUENCE [LARGE SCALE GENOMIC DNA]</scope>
    <source>
        <strain evidence="2">cv. Niubang</strain>
    </source>
</reference>
<comment type="caution">
    <text evidence="1">The sequence shown here is derived from an EMBL/GenBank/DDBJ whole genome shotgun (WGS) entry which is preliminary data.</text>
</comment>
<sequence length="70" mass="8058">MKSNCLSLFLVVFFALVVMSYAARAPHATFQFQNKKPEGNIVVKAEKLAEPNNQDRCWPYCKPPMRGRRL</sequence>
<accession>A0ACB9EF21</accession>
<evidence type="ECO:0000313" key="1">
    <source>
        <dbReference type="EMBL" id="KAI3757203.1"/>
    </source>
</evidence>
<name>A0ACB9EF21_ARCLA</name>
<organism evidence="1 2">
    <name type="scientific">Arctium lappa</name>
    <name type="common">Greater burdock</name>
    <name type="synonym">Lappa major</name>
    <dbReference type="NCBI Taxonomy" id="4217"/>
    <lineage>
        <taxon>Eukaryota</taxon>
        <taxon>Viridiplantae</taxon>
        <taxon>Streptophyta</taxon>
        <taxon>Embryophyta</taxon>
        <taxon>Tracheophyta</taxon>
        <taxon>Spermatophyta</taxon>
        <taxon>Magnoliopsida</taxon>
        <taxon>eudicotyledons</taxon>
        <taxon>Gunneridae</taxon>
        <taxon>Pentapetalae</taxon>
        <taxon>asterids</taxon>
        <taxon>campanulids</taxon>
        <taxon>Asterales</taxon>
        <taxon>Asteraceae</taxon>
        <taxon>Carduoideae</taxon>
        <taxon>Cardueae</taxon>
        <taxon>Arctiinae</taxon>
        <taxon>Arctium</taxon>
    </lineage>
</organism>
<reference evidence="2" key="1">
    <citation type="journal article" date="2022" name="Mol. Ecol. Resour.">
        <title>The genomes of chicory, endive, great burdock and yacon provide insights into Asteraceae palaeo-polyploidization history and plant inulin production.</title>
        <authorList>
            <person name="Fan W."/>
            <person name="Wang S."/>
            <person name="Wang H."/>
            <person name="Wang A."/>
            <person name="Jiang F."/>
            <person name="Liu H."/>
            <person name="Zhao H."/>
            <person name="Xu D."/>
            <person name="Zhang Y."/>
        </authorList>
    </citation>
    <scope>NUCLEOTIDE SEQUENCE [LARGE SCALE GENOMIC DNA]</scope>
    <source>
        <strain evidence="2">cv. Niubang</strain>
    </source>
</reference>
<keyword evidence="2" id="KW-1185">Reference proteome</keyword>
<dbReference type="Proteomes" id="UP001055879">
    <property type="component" value="Linkage Group LG02"/>
</dbReference>
<evidence type="ECO:0000313" key="2">
    <source>
        <dbReference type="Proteomes" id="UP001055879"/>
    </source>
</evidence>
<protein>
    <submittedName>
        <fullName evidence="1">Uncharacterized protein</fullName>
    </submittedName>
</protein>
<dbReference type="EMBL" id="CM042048">
    <property type="protein sequence ID" value="KAI3757203.1"/>
    <property type="molecule type" value="Genomic_DNA"/>
</dbReference>
<gene>
    <name evidence="1" type="ORF">L6452_04737</name>
</gene>